<accession>A0AAE0MKQ3</accession>
<evidence type="ECO:0000313" key="2">
    <source>
        <dbReference type="Proteomes" id="UP001278500"/>
    </source>
</evidence>
<protein>
    <submittedName>
        <fullName evidence="1">Uncharacterized protein</fullName>
    </submittedName>
</protein>
<dbReference type="RefSeq" id="XP_062676865.1">
    <property type="nucleotide sequence ID" value="XM_062831411.1"/>
</dbReference>
<organism evidence="1 2">
    <name type="scientific">Neurospora tetraspora</name>
    <dbReference type="NCBI Taxonomy" id="94610"/>
    <lineage>
        <taxon>Eukaryota</taxon>
        <taxon>Fungi</taxon>
        <taxon>Dikarya</taxon>
        <taxon>Ascomycota</taxon>
        <taxon>Pezizomycotina</taxon>
        <taxon>Sordariomycetes</taxon>
        <taxon>Sordariomycetidae</taxon>
        <taxon>Sordariales</taxon>
        <taxon>Sordariaceae</taxon>
        <taxon>Neurospora</taxon>
    </lineage>
</organism>
<reference evidence="1" key="2">
    <citation type="submission" date="2023-06" db="EMBL/GenBank/DDBJ databases">
        <authorList>
            <consortium name="Lawrence Berkeley National Laboratory"/>
            <person name="Haridas S."/>
            <person name="Hensen N."/>
            <person name="Bonometti L."/>
            <person name="Westerberg I."/>
            <person name="Brannstrom I.O."/>
            <person name="Guillou S."/>
            <person name="Cros-Aarteil S."/>
            <person name="Calhoun S."/>
            <person name="Kuo A."/>
            <person name="Mondo S."/>
            <person name="Pangilinan J."/>
            <person name="Riley R."/>
            <person name="Labutti K."/>
            <person name="Andreopoulos B."/>
            <person name="Lipzen A."/>
            <person name="Chen C."/>
            <person name="Yanf M."/>
            <person name="Daum C."/>
            <person name="Ng V."/>
            <person name="Clum A."/>
            <person name="Steindorff A."/>
            <person name="Ohm R."/>
            <person name="Martin F."/>
            <person name="Silar P."/>
            <person name="Natvig D."/>
            <person name="Lalanne C."/>
            <person name="Gautier V."/>
            <person name="Ament-Velasquez S.L."/>
            <person name="Kruys A."/>
            <person name="Hutchinson M.I."/>
            <person name="Powell A.J."/>
            <person name="Barry K."/>
            <person name="Miller A.N."/>
            <person name="Grigoriev I.V."/>
            <person name="Debuchy R."/>
            <person name="Gladieux P."/>
            <person name="Thoren M.H."/>
            <person name="Johannesson H."/>
        </authorList>
    </citation>
    <scope>NUCLEOTIDE SEQUENCE</scope>
    <source>
        <strain evidence="1">CBS 560.94</strain>
    </source>
</reference>
<name>A0AAE0MKQ3_9PEZI</name>
<dbReference type="GeneID" id="87868565"/>
<dbReference type="Proteomes" id="UP001278500">
    <property type="component" value="Unassembled WGS sequence"/>
</dbReference>
<dbReference type="AlphaFoldDB" id="A0AAE0MKQ3"/>
<keyword evidence="2" id="KW-1185">Reference proteome</keyword>
<dbReference type="EMBL" id="JAUEPP010000010">
    <property type="protein sequence ID" value="KAK3334699.1"/>
    <property type="molecule type" value="Genomic_DNA"/>
</dbReference>
<reference evidence="1" key="1">
    <citation type="journal article" date="2023" name="Mol. Phylogenet. Evol.">
        <title>Genome-scale phylogeny and comparative genomics of the fungal order Sordariales.</title>
        <authorList>
            <person name="Hensen N."/>
            <person name="Bonometti L."/>
            <person name="Westerberg I."/>
            <person name="Brannstrom I.O."/>
            <person name="Guillou S."/>
            <person name="Cros-Aarteil S."/>
            <person name="Calhoun S."/>
            <person name="Haridas S."/>
            <person name="Kuo A."/>
            <person name="Mondo S."/>
            <person name="Pangilinan J."/>
            <person name="Riley R."/>
            <person name="LaButti K."/>
            <person name="Andreopoulos B."/>
            <person name="Lipzen A."/>
            <person name="Chen C."/>
            <person name="Yan M."/>
            <person name="Daum C."/>
            <person name="Ng V."/>
            <person name="Clum A."/>
            <person name="Steindorff A."/>
            <person name="Ohm R.A."/>
            <person name="Martin F."/>
            <person name="Silar P."/>
            <person name="Natvig D.O."/>
            <person name="Lalanne C."/>
            <person name="Gautier V."/>
            <person name="Ament-Velasquez S.L."/>
            <person name="Kruys A."/>
            <person name="Hutchinson M.I."/>
            <person name="Powell A.J."/>
            <person name="Barry K."/>
            <person name="Miller A.N."/>
            <person name="Grigoriev I.V."/>
            <person name="Debuchy R."/>
            <person name="Gladieux P."/>
            <person name="Hiltunen Thoren M."/>
            <person name="Johannesson H."/>
        </authorList>
    </citation>
    <scope>NUCLEOTIDE SEQUENCE</scope>
    <source>
        <strain evidence="1">CBS 560.94</strain>
    </source>
</reference>
<gene>
    <name evidence="1" type="ORF">B0H65DRAFT_78169</name>
</gene>
<sequence length="122" mass="14027">MHLRRLLTYGFIARIYCHPPHSSIPLRHSQKHQRRRLPKAEVGSLSFQPLHHQPGIDQAYNAKPLVIIVCPNRGLVVPIINEARKFCYRSISLAVLEKMENEGQGLVWHCELCSLEHWGGTM</sequence>
<comment type="caution">
    <text evidence="1">The sequence shown here is derived from an EMBL/GenBank/DDBJ whole genome shotgun (WGS) entry which is preliminary data.</text>
</comment>
<proteinExistence type="predicted"/>
<evidence type="ECO:0000313" key="1">
    <source>
        <dbReference type="EMBL" id="KAK3334699.1"/>
    </source>
</evidence>